<dbReference type="AlphaFoldDB" id="A0A1G1WDS5"/>
<gene>
    <name evidence="2" type="ORF">A2134_01410</name>
</gene>
<dbReference type="Gene3D" id="3.30.700.10">
    <property type="entry name" value="Glycoprotein, Type 4 Pilin"/>
    <property type="match status" value="1"/>
</dbReference>
<dbReference type="EMBL" id="MHCR01000015">
    <property type="protein sequence ID" value="OGY25437.1"/>
    <property type="molecule type" value="Genomic_DNA"/>
</dbReference>
<organism evidence="2 3">
    <name type="scientific">Candidatus Woykebacteria bacterium RBG_16_39_9b</name>
    <dbReference type="NCBI Taxonomy" id="1802595"/>
    <lineage>
        <taxon>Bacteria</taxon>
        <taxon>Candidatus Woykeibacteriota</taxon>
    </lineage>
</organism>
<dbReference type="NCBIfam" id="TIGR02532">
    <property type="entry name" value="IV_pilin_GFxxxE"/>
    <property type="match status" value="1"/>
</dbReference>
<dbReference type="Pfam" id="PF07963">
    <property type="entry name" value="N_methyl"/>
    <property type="match status" value="1"/>
</dbReference>
<evidence type="ECO:0008006" key="4">
    <source>
        <dbReference type="Google" id="ProtNLM"/>
    </source>
</evidence>
<protein>
    <recommendedName>
        <fullName evidence="4">Type II secretion system protein GspG C-terminal domain-containing protein</fullName>
    </recommendedName>
</protein>
<dbReference type="InterPro" id="IPR012902">
    <property type="entry name" value="N_methyl_site"/>
</dbReference>
<dbReference type="SUPFAM" id="SSF54523">
    <property type="entry name" value="Pili subunits"/>
    <property type="match status" value="1"/>
</dbReference>
<dbReference type="Proteomes" id="UP000178162">
    <property type="component" value="Unassembled WGS sequence"/>
</dbReference>
<dbReference type="PROSITE" id="PS00409">
    <property type="entry name" value="PROKAR_NTER_METHYL"/>
    <property type="match status" value="1"/>
</dbReference>
<dbReference type="PANTHER" id="PTHR30093">
    <property type="entry name" value="GENERAL SECRETION PATHWAY PROTEIN G"/>
    <property type="match status" value="1"/>
</dbReference>
<name>A0A1G1WDS5_9BACT</name>
<keyword evidence="1" id="KW-0472">Membrane</keyword>
<keyword evidence="1" id="KW-1133">Transmembrane helix</keyword>
<dbReference type="InterPro" id="IPR045584">
    <property type="entry name" value="Pilin-like"/>
</dbReference>
<sequence length="182" mass="19907">MFDLPKKMKMRGFTLVELLVVIAIIGILVTIVLISVNPAKLIFRSRDSKRIQELKEIQVAIQSYQNDNNKFPSTAAQCPVTSPYCKSDSGSNPWIYGLTTTYAKNVPKDPTNTGGYYYFYRSDANGDEYVLAARLEDASNQQLTAVVTDGGVLDTNPAIGVGEFNCTSVYGAGIPCYVVSNP</sequence>
<feature type="transmembrane region" description="Helical" evidence="1">
    <location>
        <begin position="12"/>
        <end position="36"/>
    </location>
</feature>
<comment type="caution">
    <text evidence="2">The sequence shown here is derived from an EMBL/GenBank/DDBJ whole genome shotgun (WGS) entry which is preliminary data.</text>
</comment>
<evidence type="ECO:0000256" key="1">
    <source>
        <dbReference type="SAM" id="Phobius"/>
    </source>
</evidence>
<accession>A0A1G1WDS5</accession>
<evidence type="ECO:0000313" key="2">
    <source>
        <dbReference type="EMBL" id="OGY25437.1"/>
    </source>
</evidence>
<dbReference type="STRING" id="1802595.A2134_01410"/>
<keyword evidence="1" id="KW-0812">Transmembrane</keyword>
<evidence type="ECO:0000313" key="3">
    <source>
        <dbReference type="Proteomes" id="UP000178162"/>
    </source>
</evidence>
<reference evidence="2 3" key="1">
    <citation type="journal article" date="2016" name="Nat. Commun.">
        <title>Thousands of microbial genomes shed light on interconnected biogeochemical processes in an aquifer system.</title>
        <authorList>
            <person name="Anantharaman K."/>
            <person name="Brown C.T."/>
            <person name="Hug L.A."/>
            <person name="Sharon I."/>
            <person name="Castelle C.J."/>
            <person name="Probst A.J."/>
            <person name="Thomas B.C."/>
            <person name="Singh A."/>
            <person name="Wilkins M.J."/>
            <person name="Karaoz U."/>
            <person name="Brodie E.L."/>
            <person name="Williams K.H."/>
            <person name="Hubbard S.S."/>
            <person name="Banfield J.F."/>
        </authorList>
    </citation>
    <scope>NUCLEOTIDE SEQUENCE [LARGE SCALE GENOMIC DNA]</scope>
</reference>
<proteinExistence type="predicted"/>